<comment type="similarity">
    <text evidence="1">Belongs to the leucine-binding protein family.</text>
</comment>
<dbReference type="PANTHER" id="PTHR47235:SF1">
    <property type="entry name" value="BLR6548 PROTEIN"/>
    <property type="match status" value="1"/>
</dbReference>
<evidence type="ECO:0000313" key="6">
    <source>
        <dbReference type="Proteomes" id="UP000532440"/>
    </source>
</evidence>
<name>A0A7W8HGN5_9BURK</name>
<keyword evidence="6" id="KW-1185">Reference proteome</keyword>
<dbReference type="SUPFAM" id="SSF53822">
    <property type="entry name" value="Periplasmic binding protein-like I"/>
    <property type="match status" value="1"/>
</dbReference>
<dbReference type="PANTHER" id="PTHR47235">
    <property type="entry name" value="BLR6548 PROTEIN"/>
    <property type="match status" value="1"/>
</dbReference>
<evidence type="ECO:0000256" key="2">
    <source>
        <dbReference type="ARBA" id="ARBA00022729"/>
    </source>
</evidence>
<evidence type="ECO:0000256" key="3">
    <source>
        <dbReference type="SAM" id="SignalP"/>
    </source>
</evidence>
<gene>
    <name evidence="5" type="ORF">HNQ70_001754</name>
</gene>
<dbReference type="EMBL" id="JACHGB010000003">
    <property type="protein sequence ID" value="MBB5271744.1"/>
    <property type="molecule type" value="Genomic_DNA"/>
</dbReference>
<dbReference type="InterPro" id="IPR028081">
    <property type="entry name" value="Leu-bd"/>
</dbReference>
<dbReference type="CDD" id="cd06343">
    <property type="entry name" value="PBP1_ABC_ligand_binding-like"/>
    <property type="match status" value="1"/>
</dbReference>
<dbReference type="Proteomes" id="UP000532440">
    <property type="component" value="Unassembled WGS sequence"/>
</dbReference>
<dbReference type="Pfam" id="PF13458">
    <property type="entry name" value="Peripla_BP_6"/>
    <property type="match status" value="1"/>
</dbReference>
<evidence type="ECO:0000313" key="5">
    <source>
        <dbReference type="EMBL" id="MBB5271744.1"/>
    </source>
</evidence>
<dbReference type="InterPro" id="IPR028082">
    <property type="entry name" value="Peripla_BP_I"/>
</dbReference>
<comment type="caution">
    <text evidence="5">The sequence shown here is derived from an EMBL/GenBank/DDBJ whole genome shotgun (WGS) entry which is preliminary data.</text>
</comment>
<evidence type="ECO:0000256" key="1">
    <source>
        <dbReference type="ARBA" id="ARBA00010062"/>
    </source>
</evidence>
<protein>
    <submittedName>
        <fullName evidence="5">ABC-type branched-subunit amino acid transport system substrate-binding protein</fullName>
    </submittedName>
</protein>
<proteinExistence type="inferred from homology"/>
<dbReference type="Gene3D" id="3.40.50.2300">
    <property type="match status" value="2"/>
</dbReference>
<evidence type="ECO:0000259" key="4">
    <source>
        <dbReference type="Pfam" id="PF13458"/>
    </source>
</evidence>
<reference evidence="5 6" key="1">
    <citation type="submission" date="2020-08" db="EMBL/GenBank/DDBJ databases">
        <title>Genomic Encyclopedia of Type Strains, Phase IV (KMG-IV): sequencing the most valuable type-strain genomes for metagenomic binning, comparative biology and taxonomic classification.</title>
        <authorList>
            <person name="Goeker M."/>
        </authorList>
    </citation>
    <scope>NUCLEOTIDE SEQUENCE [LARGE SCALE GENOMIC DNA]</scope>
    <source>
        <strain evidence="5 6">DSM 29781</strain>
    </source>
</reference>
<feature type="domain" description="Leucine-binding protein" evidence="4">
    <location>
        <begin position="37"/>
        <end position="389"/>
    </location>
</feature>
<dbReference type="AlphaFoldDB" id="A0A7W8HGN5"/>
<sequence>MTMNRLRRGIVAGVAAGLLAGPAFAQKKYDTGANDKEIVIGGISPYSGPASAYGTIGKGIGAYFDKVNAEGGVNGRKLKWVSYDDGYNPAKTVEMARKLVEQDEVLLIFNVLGTPPNSAIHKYLNQKKVPQLFNATGATKWGDPKNFPWTMGWQPSYQSEGRIYAQHVLETKPNAKVAVLYQNDDYGKDYLKGFEDGLGDKAKTMIIKKITYEVTDPTIDSQLVELKSSGADVFFNITTPKFAAQAIKKAADIGWKPVHYLNGVSSSVGSVIMPAGPQNAVDVITAYYLKDPTDSQWQATQEYKDWLAWMQKHHPSGDLKDANNVFAYTVAQTMVEVLKRAGDNLTRENIMKVSANLDLTLPMLLPGVNVKTSPEDFFPIERQQLQRWDGKQWVRFGKIYGP</sequence>
<keyword evidence="2 3" id="KW-0732">Signal</keyword>
<feature type="signal peptide" evidence="3">
    <location>
        <begin position="1"/>
        <end position="25"/>
    </location>
</feature>
<feature type="chain" id="PRO_5031463441" evidence="3">
    <location>
        <begin position="26"/>
        <end position="402"/>
    </location>
</feature>
<accession>A0A7W8HGN5</accession>
<organism evidence="5 6">
    <name type="scientific">Quisquiliibacterium transsilvanicum</name>
    <dbReference type="NCBI Taxonomy" id="1549638"/>
    <lineage>
        <taxon>Bacteria</taxon>
        <taxon>Pseudomonadati</taxon>
        <taxon>Pseudomonadota</taxon>
        <taxon>Betaproteobacteria</taxon>
        <taxon>Burkholderiales</taxon>
        <taxon>Burkholderiaceae</taxon>
        <taxon>Quisquiliibacterium</taxon>
    </lineage>
</organism>